<organism evidence="4">
    <name type="scientific">Laccaria bicolor (strain S238N-H82 / ATCC MYA-4686)</name>
    <name type="common">Bicoloured deceiver</name>
    <name type="synonym">Laccaria laccata var. bicolor</name>
    <dbReference type="NCBI Taxonomy" id="486041"/>
    <lineage>
        <taxon>Eukaryota</taxon>
        <taxon>Fungi</taxon>
        <taxon>Dikarya</taxon>
        <taxon>Basidiomycota</taxon>
        <taxon>Agaricomycotina</taxon>
        <taxon>Agaricomycetes</taxon>
        <taxon>Agaricomycetidae</taxon>
        <taxon>Agaricales</taxon>
        <taxon>Agaricineae</taxon>
        <taxon>Hydnangiaceae</taxon>
        <taxon>Laccaria</taxon>
    </lineage>
</organism>
<reference evidence="3 4" key="1">
    <citation type="journal article" date="2008" name="Nature">
        <title>The genome of Laccaria bicolor provides insights into mycorrhizal symbiosis.</title>
        <authorList>
            <person name="Martin F."/>
            <person name="Aerts A."/>
            <person name="Ahren D."/>
            <person name="Brun A."/>
            <person name="Danchin E.G.J."/>
            <person name="Duchaussoy F."/>
            <person name="Gibon J."/>
            <person name="Kohler A."/>
            <person name="Lindquist E."/>
            <person name="Pereda V."/>
            <person name="Salamov A."/>
            <person name="Shapiro H.J."/>
            <person name="Wuyts J."/>
            <person name="Blaudez D."/>
            <person name="Buee M."/>
            <person name="Brokstein P."/>
            <person name="Canbaeck B."/>
            <person name="Cohen D."/>
            <person name="Courty P.E."/>
            <person name="Coutinho P.M."/>
            <person name="Delaruelle C."/>
            <person name="Detter J.C."/>
            <person name="Deveau A."/>
            <person name="DiFazio S."/>
            <person name="Duplessis S."/>
            <person name="Fraissinet-Tachet L."/>
            <person name="Lucic E."/>
            <person name="Frey-Klett P."/>
            <person name="Fourrey C."/>
            <person name="Feussner I."/>
            <person name="Gay G."/>
            <person name="Grimwood J."/>
            <person name="Hoegger P.J."/>
            <person name="Jain P."/>
            <person name="Kilaru S."/>
            <person name="Labbe J."/>
            <person name="Lin Y.C."/>
            <person name="Legue V."/>
            <person name="Le Tacon F."/>
            <person name="Marmeisse R."/>
            <person name="Melayah D."/>
            <person name="Montanini B."/>
            <person name="Muratet M."/>
            <person name="Nehls U."/>
            <person name="Niculita-Hirzel H."/>
            <person name="Oudot-Le Secq M.P."/>
            <person name="Peter M."/>
            <person name="Quesneville H."/>
            <person name="Rajashekar B."/>
            <person name="Reich M."/>
            <person name="Rouhier N."/>
            <person name="Schmutz J."/>
            <person name="Yin T."/>
            <person name="Chalot M."/>
            <person name="Henrissat B."/>
            <person name="Kuees U."/>
            <person name="Lucas S."/>
            <person name="Van de Peer Y."/>
            <person name="Podila G.K."/>
            <person name="Polle A."/>
            <person name="Pukkila P.J."/>
            <person name="Richardson P.M."/>
            <person name="Rouze P."/>
            <person name="Sanders I.R."/>
            <person name="Stajich J.E."/>
            <person name="Tunlid A."/>
            <person name="Tuskan G."/>
            <person name="Grigoriev I.V."/>
        </authorList>
    </citation>
    <scope>NUCLEOTIDE SEQUENCE [LARGE SCALE GENOMIC DNA]</scope>
    <source>
        <strain evidence="4">S238N-H82 / ATCC MYA-4686</strain>
    </source>
</reference>
<evidence type="ECO:0000259" key="2">
    <source>
        <dbReference type="Pfam" id="PF00134"/>
    </source>
</evidence>
<dbReference type="RefSeq" id="XP_001888024.1">
    <property type="nucleotide sequence ID" value="XM_001887989.1"/>
</dbReference>
<dbReference type="InParanoid" id="B0DVU9"/>
<dbReference type="GO" id="GO:0019901">
    <property type="term" value="F:protein kinase binding"/>
    <property type="evidence" value="ECO:0007669"/>
    <property type="project" value="InterPro"/>
</dbReference>
<dbReference type="GO" id="GO:0000307">
    <property type="term" value="C:cyclin-dependent protein kinase holoenzyme complex"/>
    <property type="evidence" value="ECO:0007669"/>
    <property type="project" value="TreeGrafter"/>
</dbReference>
<dbReference type="GO" id="GO:0005634">
    <property type="term" value="C:nucleus"/>
    <property type="evidence" value="ECO:0007669"/>
    <property type="project" value="TreeGrafter"/>
</dbReference>
<sequence>MAYLSTASYTTSTRDPALNHEARTLLNQPIPTIIPRPPSTRDPFYGHEPISRLCGRYITHLFECPKYPPSPTTSRVTLPLFIAYALHRTKLDPSVTYAALVLITRLKCRYSSSRGISGHRLFLVAFMLAAKQMCDDTYSNKSWTIVGQGVFSLSELNRMEREMCGIVKWQLNVCDSVLRNFEVALKRDFFEGKAGYPTYSSSLVSRLSIEPARGMSLPGRFSSFQKASDGMRSLEASRDAPTLEVGYMNDHGSESSSGSLSSSPASSASPATPVGDLNYDARIEGVDSSPLFALADNSYASASQPLKNHTYSFVIPGVW</sequence>
<dbReference type="HOGENOM" id="CLU_050728_0_0_1"/>
<proteinExistence type="predicted"/>
<evidence type="ECO:0000313" key="3">
    <source>
        <dbReference type="EMBL" id="EDR01317.1"/>
    </source>
</evidence>
<dbReference type="STRING" id="486041.B0DVU9"/>
<protein>
    <submittedName>
        <fullName evidence="3">Predicted protein</fullName>
    </submittedName>
</protein>
<dbReference type="EMBL" id="DS547140">
    <property type="protein sequence ID" value="EDR01317.1"/>
    <property type="molecule type" value="Genomic_DNA"/>
</dbReference>
<dbReference type="GeneID" id="6083633"/>
<dbReference type="PANTHER" id="PTHR15615:SF108">
    <property type="entry name" value="PROTEIN CNPPD1"/>
    <property type="match status" value="1"/>
</dbReference>
<feature type="domain" description="Cyclin N-terminal" evidence="2">
    <location>
        <begin position="73"/>
        <end position="172"/>
    </location>
</feature>
<dbReference type="InterPro" id="IPR013922">
    <property type="entry name" value="Cyclin_PHO80-like"/>
</dbReference>
<dbReference type="OrthoDB" id="3033202at2759"/>
<dbReference type="CDD" id="cd20557">
    <property type="entry name" value="CYCLIN_ScPCL1-like"/>
    <property type="match status" value="1"/>
</dbReference>
<evidence type="ECO:0000313" key="4">
    <source>
        <dbReference type="Proteomes" id="UP000001194"/>
    </source>
</evidence>
<accession>B0DVU9</accession>
<dbReference type="KEGG" id="lbc:LACBIDRAFT_312266"/>
<dbReference type="Gene3D" id="1.10.472.10">
    <property type="entry name" value="Cyclin-like"/>
    <property type="match status" value="1"/>
</dbReference>
<dbReference type="InterPro" id="IPR036915">
    <property type="entry name" value="Cyclin-like_sf"/>
</dbReference>
<feature type="compositionally biased region" description="Low complexity" evidence="1">
    <location>
        <begin position="254"/>
        <end position="273"/>
    </location>
</feature>
<dbReference type="Pfam" id="PF00134">
    <property type="entry name" value="Cyclin_N"/>
    <property type="match status" value="1"/>
</dbReference>
<dbReference type="InterPro" id="IPR006671">
    <property type="entry name" value="Cyclin_N"/>
</dbReference>
<dbReference type="SUPFAM" id="SSF47954">
    <property type="entry name" value="Cyclin-like"/>
    <property type="match status" value="1"/>
</dbReference>
<evidence type="ECO:0000256" key="1">
    <source>
        <dbReference type="SAM" id="MobiDB-lite"/>
    </source>
</evidence>
<gene>
    <name evidence="3" type="ORF">LACBIDRAFT_312266</name>
</gene>
<dbReference type="Proteomes" id="UP000001194">
    <property type="component" value="Unassembled WGS sequence"/>
</dbReference>
<dbReference type="AlphaFoldDB" id="B0DVU9"/>
<dbReference type="GO" id="GO:0016538">
    <property type="term" value="F:cyclin-dependent protein serine/threonine kinase regulator activity"/>
    <property type="evidence" value="ECO:0007669"/>
    <property type="project" value="TreeGrafter"/>
</dbReference>
<dbReference type="PANTHER" id="PTHR15615">
    <property type="match status" value="1"/>
</dbReference>
<feature type="region of interest" description="Disordered" evidence="1">
    <location>
        <begin position="245"/>
        <end position="273"/>
    </location>
</feature>
<keyword evidence="4" id="KW-1185">Reference proteome</keyword>
<name>B0DVU9_LACBS</name>